<name>A0ABT4GMY6_9BACL</name>
<dbReference type="InterPro" id="IPR020843">
    <property type="entry name" value="ER"/>
</dbReference>
<protein>
    <submittedName>
        <fullName evidence="2">NAD(P)-dependent alcohol dehydrogenase</fullName>
    </submittedName>
</protein>
<evidence type="ECO:0000259" key="1">
    <source>
        <dbReference type="SMART" id="SM00829"/>
    </source>
</evidence>
<dbReference type="EMBL" id="JAMDMX010000150">
    <property type="protein sequence ID" value="MCY9697564.1"/>
    <property type="molecule type" value="Genomic_DNA"/>
</dbReference>
<dbReference type="Proteomes" id="UP001527099">
    <property type="component" value="Unassembled WGS sequence"/>
</dbReference>
<dbReference type="Gene3D" id="3.90.180.10">
    <property type="entry name" value="Medium-chain alcohol dehydrogenases, catalytic domain"/>
    <property type="match status" value="1"/>
</dbReference>
<evidence type="ECO:0000313" key="2">
    <source>
        <dbReference type="EMBL" id="MCY9697564.1"/>
    </source>
</evidence>
<proteinExistence type="predicted"/>
<dbReference type="InterPro" id="IPR013149">
    <property type="entry name" value="ADH-like_C"/>
</dbReference>
<dbReference type="InterPro" id="IPR011032">
    <property type="entry name" value="GroES-like_sf"/>
</dbReference>
<dbReference type="PANTHER" id="PTHR45033">
    <property type="match status" value="1"/>
</dbReference>
<dbReference type="InterPro" id="IPR013154">
    <property type="entry name" value="ADH-like_N"/>
</dbReference>
<dbReference type="SUPFAM" id="SSF50129">
    <property type="entry name" value="GroES-like"/>
    <property type="match status" value="1"/>
</dbReference>
<dbReference type="RefSeq" id="WP_268618235.1">
    <property type="nucleotide sequence ID" value="NZ_JAMDMX010000150.1"/>
</dbReference>
<feature type="domain" description="Enoyl reductase (ER)" evidence="1">
    <location>
        <begin position="11"/>
        <end position="334"/>
    </location>
</feature>
<keyword evidence="3" id="KW-1185">Reference proteome</keyword>
<organism evidence="2 3">
    <name type="scientific">Paenibacillus alginolyticus</name>
    <dbReference type="NCBI Taxonomy" id="59839"/>
    <lineage>
        <taxon>Bacteria</taxon>
        <taxon>Bacillati</taxon>
        <taxon>Bacillota</taxon>
        <taxon>Bacilli</taxon>
        <taxon>Bacillales</taxon>
        <taxon>Paenibacillaceae</taxon>
        <taxon>Paenibacillus</taxon>
    </lineage>
</organism>
<dbReference type="Gene3D" id="3.40.50.720">
    <property type="entry name" value="NAD(P)-binding Rossmann-like Domain"/>
    <property type="match status" value="1"/>
</dbReference>
<sequence length="337" mass="36372">MRSYHGNLGEGLDGLSVKEHDIPVPGPGEVLIRVRGCSLNYREISILFHGRYPLPVRPDFIPVSDGAGEIVEVGEGVTRVKPGERVMATIFPKWIDGPFSWEYAAQLGGSLDGMLTEYAVLSQEAVVHIPDHLTFEEAAALPCAAVTAWNALTSGQSLQAGHIVLTLGSGGVSLFALQLAKLCGARVIATTSSDEKADRLKALGADEVINYNIVPDWHIAVRELTGGQGVDRVVEVGGTSTLEKSIKSIAFEGQISQVGWLTQEGTSIDLKAIAYNVFTLRGIAVGSRAQFNAMNRAIAVHRMKPVIDRVFSFDEAKEAFSYFKEASNFGKVIIRHP</sequence>
<dbReference type="SUPFAM" id="SSF51735">
    <property type="entry name" value="NAD(P)-binding Rossmann-fold domains"/>
    <property type="match status" value="1"/>
</dbReference>
<dbReference type="Pfam" id="PF08240">
    <property type="entry name" value="ADH_N"/>
    <property type="match status" value="1"/>
</dbReference>
<comment type="caution">
    <text evidence="2">The sequence shown here is derived from an EMBL/GenBank/DDBJ whole genome shotgun (WGS) entry which is preliminary data.</text>
</comment>
<dbReference type="Pfam" id="PF00107">
    <property type="entry name" value="ADH_zinc_N"/>
    <property type="match status" value="1"/>
</dbReference>
<dbReference type="InterPro" id="IPR052711">
    <property type="entry name" value="Zinc_ADH-like"/>
</dbReference>
<evidence type="ECO:0000313" key="3">
    <source>
        <dbReference type="Proteomes" id="UP001527099"/>
    </source>
</evidence>
<dbReference type="PANTHER" id="PTHR45033:SF2">
    <property type="entry name" value="ZINC-TYPE ALCOHOL DEHYDROGENASE-LIKE PROTEIN C1773.06C"/>
    <property type="match status" value="1"/>
</dbReference>
<reference evidence="2 3" key="1">
    <citation type="submission" date="2022-05" db="EMBL/GenBank/DDBJ databases">
        <title>Genome Sequencing of Bee-Associated Microbes.</title>
        <authorList>
            <person name="Dunlap C."/>
        </authorList>
    </citation>
    <scope>NUCLEOTIDE SEQUENCE [LARGE SCALE GENOMIC DNA]</scope>
    <source>
        <strain evidence="2 3">NRRL B-14421</strain>
    </source>
</reference>
<accession>A0ABT4GMY6</accession>
<dbReference type="SMART" id="SM00829">
    <property type="entry name" value="PKS_ER"/>
    <property type="match status" value="1"/>
</dbReference>
<dbReference type="InterPro" id="IPR036291">
    <property type="entry name" value="NAD(P)-bd_dom_sf"/>
</dbReference>
<gene>
    <name evidence="2" type="ORF">M5X19_32615</name>
</gene>
<dbReference type="CDD" id="cd08276">
    <property type="entry name" value="MDR7"/>
    <property type="match status" value="1"/>
</dbReference>